<keyword evidence="3" id="KW-1185">Reference proteome</keyword>
<evidence type="ECO:0000313" key="3">
    <source>
        <dbReference type="Proteomes" id="UP001066276"/>
    </source>
</evidence>
<gene>
    <name evidence="2" type="ORF">NDU88_006830</name>
</gene>
<proteinExistence type="predicted"/>
<accession>A0AAV7UNX8</accession>
<feature type="region of interest" description="Disordered" evidence="1">
    <location>
        <begin position="1"/>
        <end position="20"/>
    </location>
</feature>
<reference evidence="2" key="1">
    <citation type="journal article" date="2022" name="bioRxiv">
        <title>Sequencing and chromosome-scale assembly of the giantPleurodeles waltlgenome.</title>
        <authorList>
            <person name="Brown T."/>
            <person name="Elewa A."/>
            <person name="Iarovenko S."/>
            <person name="Subramanian E."/>
            <person name="Araus A.J."/>
            <person name="Petzold A."/>
            <person name="Susuki M."/>
            <person name="Suzuki K.-i.T."/>
            <person name="Hayashi T."/>
            <person name="Toyoda A."/>
            <person name="Oliveira C."/>
            <person name="Osipova E."/>
            <person name="Leigh N.D."/>
            <person name="Simon A."/>
            <person name="Yun M.H."/>
        </authorList>
    </citation>
    <scope>NUCLEOTIDE SEQUENCE</scope>
    <source>
        <strain evidence="2">20211129_DDA</strain>
        <tissue evidence="2">Liver</tissue>
    </source>
</reference>
<evidence type="ECO:0000256" key="1">
    <source>
        <dbReference type="SAM" id="MobiDB-lite"/>
    </source>
</evidence>
<dbReference type="Proteomes" id="UP001066276">
    <property type="component" value="Chromosome 3_1"/>
</dbReference>
<sequence length="120" mass="12983">MQRGRSKTREVQQPAKQPVSSLHGVLEAYIISRAYSTGGASGDPKVVRFIHCDLARVPASQSQVSKADLTMVLKMIIERALWSHDATEATVSTVDCGRRGAMKSALESRHGMIRSSSGTV</sequence>
<dbReference type="AlphaFoldDB" id="A0AAV7UNX8"/>
<dbReference type="EMBL" id="JANPWB010000005">
    <property type="protein sequence ID" value="KAJ1190091.1"/>
    <property type="molecule type" value="Genomic_DNA"/>
</dbReference>
<evidence type="ECO:0000313" key="2">
    <source>
        <dbReference type="EMBL" id="KAJ1190091.1"/>
    </source>
</evidence>
<name>A0AAV7UNX8_PLEWA</name>
<organism evidence="2 3">
    <name type="scientific">Pleurodeles waltl</name>
    <name type="common">Iberian ribbed newt</name>
    <dbReference type="NCBI Taxonomy" id="8319"/>
    <lineage>
        <taxon>Eukaryota</taxon>
        <taxon>Metazoa</taxon>
        <taxon>Chordata</taxon>
        <taxon>Craniata</taxon>
        <taxon>Vertebrata</taxon>
        <taxon>Euteleostomi</taxon>
        <taxon>Amphibia</taxon>
        <taxon>Batrachia</taxon>
        <taxon>Caudata</taxon>
        <taxon>Salamandroidea</taxon>
        <taxon>Salamandridae</taxon>
        <taxon>Pleurodelinae</taxon>
        <taxon>Pleurodeles</taxon>
    </lineage>
</organism>
<comment type="caution">
    <text evidence="2">The sequence shown here is derived from an EMBL/GenBank/DDBJ whole genome shotgun (WGS) entry which is preliminary data.</text>
</comment>
<protein>
    <submittedName>
        <fullName evidence="2">Uncharacterized protein</fullName>
    </submittedName>
</protein>